<protein>
    <submittedName>
        <fullName evidence="1">Uncharacterized protein</fullName>
    </submittedName>
</protein>
<dbReference type="Proteomes" id="UP000266861">
    <property type="component" value="Unassembled WGS sequence"/>
</dbReference>
<reference evidence="1 2" key="1">
    <citation type="submission" date="2018-08" db="EMBL/GenBank/DDBJ databases">
        <title>Genome and evolution of the arbuscular mycorrhizal fungus Diversispora epigaea (formerly Glomus versiforme) and its bacterial endosymbionts.</title>
        <authorList>
            <person name="Sun X."/>
            <person name="Fei Z."/>
            <person name="Harrison M."/>
        </authorList>
    </citation>
    <scope>NUCLEOTIDE SEQUENCE [LARGE SCALE GENOMIC DNA]</scope>
    <source>
        <strain evidence="1 2">IT104</strain>
    </source>
</reference>
<organism evidence="1 2">
    <name type="scientific">Diversispora epigaea</name>
    <dbReference type="NCBI Taxonomy" id="1348612"/>
    <lineage>
        <taxon>Eukaryota</taxon>
        <taxon>Fungi</taxon>
        <taxon>Fungi incertae sedis</taxon>
        <taxon>Mucoromycota</taxon>
        <taxon>Glomeromycotina</taxon>
        <taxon>Glomeromycetes</taxon>
        <taxon>Diversisporales</taxon>
        <taxon>Diversisporaceae</taxon>
        <taxon>Diversispora</taxon>
    </lineage>
</organism>
<comment type="caution">
    <text evidence="1">The sequence shown here is derived from an EMBL/GenBank/DDBJ whole genome shotgun (WGS) entry which is preliminary data.</text>
</comment>
<keyword evidence="2" id="KW-1185">Reference proteome</keyword>
<gene>
    <name evidence="1" type="ORF">Glove_372g52</name>
</gene>
<name>A0A397H6N3_9GLOM</name>
<dbReference type="EMBL" id="PQFF01000335">
    <property type="protein sequence ID" value="RHZ58657.1"/>
    <property type="molecule type" value="Genomic_DNA"/>
</dbReference>
<dbReference type="AlphaFoldDB" id="A0A397H6N3"/>
<sequence length="126" mass="14196">MDKVSDNDESFVIFCVTSNRLEAFLLPLCFDLVFIEIDFATSVVVEDVKLVSAIYLSHAKLDFKEKDEVELIKLICVIFTINPKEILTLFVLTLSFTTPSNTTDMEALSKSSSKLSTHTLDGIDYF</sequence>
<proteinExistence type="predicted"/>
<evidence type="ECO:0000313" key="1">
    <source>
        <dbReference type="EMBL" id="RHZ58657.1"/>
    </source>
</evidence>
<accession>A0A397H6N3</accession>
<evidence type="ECO:0000313" key="2">
    <source>
        <dbReference type="Proteomes" id="UP000266861"/>
    </source>
</evidence>